<dbReference type="Proteomes" id="UP000805649">
    <property type="component" value="Unassembled WGS sequence"/>
</dbReference>
<comment type="caution">
    <text evidence="1">The sequence shown here is derived from an EMBL/GenBank/DDBJ whole genome shotgun (WGS) entry which is preliminary data.</text>
</comment>
<protein>
    <submittedName>
        <fullName evidence="1">Multicopper oxidase</fullName>
    </submittedName>
</protein>
<evidence type="ECO:0000313" key="2">
    <source>
        <dbReference type="Proteomes" id="UP000805649"/>
    </source>
</evidence>
<dbReference type="EMBL" id="VUJX02000008">
    <property type="protein sequence ID" value="KAL0932593.1"/>
    <property type="molecule type" value="Genomic_DNA"/>
</dbReference>
<reference evidence="1 2" key="1">
    <citation type="journal article" date="2020" name="Phytopathology">
        <title>Genome Sequence Resources of Colletotrichum truncatum, C. plurivorum, C. musicola, and C. sojae: Four Species Pathogenic to Soybean (Glycine max).</title>
        <authorList>
            <person name="Rogerio F."/>
            <person name="Boufleur T.R."/>
            <person name="Ciampi-Guillardi M."/>
            <person name="Sukno S.A."/>
            <person name="Thon M.R."/>
            <person name="Massola Junior N.S."/>
            <person name="Baroncelli R."/>
        </authorList>
    </citation>
    <scope>NUCLEOTIDE SEQUENCE [LARGE SCALE GENOMIC DNA]</scope>
    <source>
        <strain evidence="1 2">CMES1059</strain>
    </source>
</reference>
<keyword evidence="2" id="KW-1185">Reference proteome</keyword>
<proteinExistence type="predicted"/>
<accession>A0ACC3YL24</accession>
<evidence type="ECO:0000313" key="1">
    <source>
        <dbReference type="EMBL" id="KAL0932593.1"/>
    </source>
</evidence>
<sequence length="707" mass="79603">MLSLRHIWIIFTDISHSLFGSPIFEAGSQIPIKFDSSHTVTEITVGDDYPGYPDFVPAGSNIHKFKCQYPSLKGWHYCGDSENQSCWLRNPETGDEFNIHTNYEDVMPIGVDRYYTLNVTDGWINADGLNFTEAKLFNNQFPGPLIEACWGDRVHIKVENYLNHNGTSIHWHGIRQKDTMHMDGVNGLTQCPVAPEDYFEYKWNATQYGSSWYHSHYSVQYADGLQAPITIHGPTSDPYDEAVDPIIITDWLHNSSFEALYTGVTPAYKRDILLGGPGHVVGDIHRFNHALQAELPIPKPYEIHFEPIAANTLTKAKRYLLRVISTSFDTSFIFSIDNHILTIVEADFVPVTPINTTSVLVAIGQRYHIIVEANPVRNCSDSRQNPIPKDGNFWIRTFVPESCGVPGTTPKYTEMGILRYNKDSKKKPRSKPWNVNMTCSDTEINSKLQPIVPWTVGKPANGKTGEDFNVSFLQGEGQYGTAFISLDRAGSKSQDPFQTNYGNPTFLNLENVGDKWPVGWVVVPENYTENDWVHLVLFGATNNTGGPHPIHLHGHDFAILQEVDNQQWSPEIYNASKNNLNNPARRDVVLLPKAGYVVIGFKTDNPGVWLMHCHIAAHAAGGLSLQIMERQQAANQIWPAGDSKALAEAHRVCANWNSWAYDCRNYWPGQVPKKQKVKKHGKKKDREVEMHYPACEDAVNLQNDSGV</sequence>
<organism evidence="1 2">
    <name type="scientific">Colletotrichum truncatum</name>
    <name type="common">Anthracnose fungus</name>
    <name type="synonym">Colletotrichum capsici</name>
    <dbReference type="NCBI Taxonomy" id="5467"/>
    <lineage>
        <taxon>Eukaryota</taxon>
        <taxon>Fungi</taxon>
        <taxon>Dikarya</taxon>
        <taxon>Ascomycota</taxon>
        <taxon>Pezizomycotina</taxon>
        <taxon>Sordariomycetes</taxon>
        <taxon>Hypocreomycetidae</taxon>
        <taxon>Glomerellales</taxon>
        <taxon>Glomerellaceae</taxon>
        <taxon>Colletotrichum</taxon>
        <taxon>Colletotrichum truncatum species complex</taxon>
    </lineage>
</organism>
<gene>
    <name evidence="1" type="ORF">CTRU02_211556</name>
</gene>
<name>A0ACC3YL24_COLTU</name>